<evidence type="ECO:0000313" key="2">
    <source>
        <dbReference type="EMBL" id="KAG5857646.1"/>
    </source>
</evidence>
<protein>
    <submittedName>
        <fullName evidence="2">Uncharacterized protein</fullName>
    </submittedName>
</protein>
<feature type="compositionally biased region" description="Basic and acidic residues" evidence="1">
    <location>
        <begin position="47"/>
        <end position="89"/>
    </location>
</feature>
<dbReference type="EMBL" id="JAFIRN010000001">
    <property type="protein sequence ID" value="KAG5857646.1"/>
    <property type="molecule type" value="Genomic_DNA"/>
</dbReference>
<evidence type="ECO:0000313" key="3">
    <source>
        <dbReference type="Proteomes" id="UP001044222"/>
    </source>
</evidence>
<reference evidence="2" key="1">
    <citation type="submission" date="2021-01" db="EMBL/GenBank/DDBJ databases">
        <title>A chromosome-scale assembly of European eel, Anguilla anguilla.</title>
        <authorList>
            <person name="Henkel C."/>
            <person name="Jong-Raadsen S.A."/>
            <person name="Dufour S."/>
            <person name="Weltzien F.-A."/>
            <person name="Palstra A.P."/>
            <person name="Pelster B."/>
            <person name="Spaink H.P."/>
            <person name="Van Den Thillart G.E."/>
            <person name="Jansen H."/>
            <person name="Zahm M."/>
            <person name="Klopp C."/>
            <person name="Cedric C."/>
            <person name="Louis A."/>
            <person name="Berthelot C."/>
            <person name="Parey E."/>
            <person name="Roest Crollius H."/>
            <person name="Montfort J."/>
            <person name="Robinson-Rechavi M."/>
            <person name="Bucao C."/>
            <person name="Bouchez O."/>
            <person name="Gislard M."/>
            <person name="Lluch J."/>
            <person name="Milhes M."/>
            <person name="Lampietro C."/>
            <person name="Lopez Roques C."/>
            <person name="Donnadieu C."/>
            <person name="Braasch I."/>
            <person name="Desvignes T."/>
            <person name="Postlethwait J."/>
            <person name="Bobe J."/>
            <person name="Guiguen Y."/>
            <person name="Dirks R."/>
        </authorList>
    </citation>
    <scope>NUCLEOTIDE SEQUENCE</scope>
    <source>
        <strain evidence="2">Tag_6206</strain>
        <tissue evidence="2">Liver</tissue>
    </source>
</reference>
<accession>A0A9D3N1H8</accession>
<name>A0A9D3N1H8_ANGAN</name>
<comment type="caution">
    <text evidence="2">The sequence shown here is derived from an EMBL/GenBank/DDBJ whole genome shotgun (WGS) entry which is preliminary data.</text>
</comment>
<gene>
    <name evidence="2" type="ORF">ANANG_G00021630</name>
</gene>
<dbReference type="AlphaFoldDB" id="A0A9D3N1H8"/>
<keyword evidence="3" id="KW-1185">Reference proteome</keyword>
<evidence type="ECO:0000256" key="1">
    <source>
        <dbReference type="SAM" id="MobiDB-lite"/>
    </source>
</evidence>
<feature type="region of interest" description="Disordered" evidence="1">
    <location>
        <begin position="47"/>
        <end position="95"/>
    </location>
</feature>
<proteinExistence type="predicted"/>
<dbReference type="Proteomes" id="UP001044222">
    <property type="component" value="Unassembled WGS sequence"/>
</dbReference>
<sequence length="95" mass="11129">MLRDLDKSQTMMSFLFDRTNVLQNQNPDLTLTALMVKKERAIKNMDRRGKDIVEKGENMGKENMGKENMEKRENTEKEDTVEESEKNIDSDMLDL</sequence>
<organism evidence="2 3">
    <name type="scientific">Anguilla anguilla</name>
    <name type="common">European freshwater eel</name>
    <name type="synonym">Muraena anguilla</name>
    <dbReference type="NCBI Taxonomy" id="7936"/>
    <lineage>
        <taxon>Eukaryota</taxon>
        <taxon>Metazoa</taxon>
        <taxon>Chordata</taxon>
        <taxon>Craniata</taxon>
        <taxon>Vertebrata</taxon>
        <taxon>Euteleostomi</taxon>
        <taxon>Actinopterygii</taxon>
        <taxon>Neopterygii</taxon>
        <taxon>Teleostei</taxon>
        <taxon>Anguilliformes</taxon>
        <taxon>Anguillidae</taxon>
        <taxon>Anguilla</taxon>
    </lineage>
</organism>